<proteinExistence type="predicted"/>
<dbReference type="EMBL" id="GDJX01024065">
    <property type="protein sequence ID" value="JAT43871.1"/>
    <property type="molecule type" value="Transcribed_RNA"/>
</dbReference>
<keyword evidence="2" id="KW-0575">Peroxidase</keyword>
<accession>A0A1D1XNB1</accession>
<feature type="non-terminal residue" evidence="2">
    <location>
        <position position="1"/>
    </location>
</feature>
<evidence type="ECO:0000313" key="2">
    <source>
        <dbReference type="EMBL" id="JAT43871.1"/>
    </source>
</evidence>
<evidence type="ECO:0000256" key="1">
    <source>
        <dbReference type="SAM" id="MobiDB-lite"/>
    </source>
</evidence>
<dbReference type="Gene3D" id="1.10.520.10">
    <property type="match status" value="1"/>
</dbReference>
<keyword evidence="2" id="KW-0560">Oxidoreductase</keyword>
<reference evidence="2" key="1">
    <citation type="submission" date="2015-07" db="EMBL/GenBank/DDBJ databases">
        <title>Transcriptome Assembly of Anthurium amnicola.</title>
        <authorList>
            <person name="Suzuki J."/>
        </authorList>
    </citation>
    <scope>NUCLEOTIDE SEQUENCE</scope>
</reference>
<protein>
    <submittedName>
        <fullName evidence="2">L-ascorbate peroxidase S, chloroplastic/mitochondrial</fullName>
    </submittedName>
</protein>
<feature type="non-terminal residue" evidence="2">
    <location>
        <position position="148"/>
    </location>
</feature>
<organism evidence="2">
    <name type="scientific">Anthurium amnicola</name>
    <dbReference type="NCBI Taxonomy" id="1678845"/>
    <lineage>
        <taxon>Eukaryota</taxon>
        <taxon>Viridiplantae</taxon>
        <taxon>Streptophyta</taxon>
        <taxon>Embryophyta</taxon>
        <taxon>Tracheophyta</taxon>
        <taxon>Spermatophyta</taxon>
        <taxon>Magnoliopsida</taxon>
        <taxon>Liliopsida</taxon>
        <taxon>Araceae</taxon>
        <taxon>Pothoideae</taxon>
        <taxon>Potheae</taxon>
        <taxon>Anthurium</taxon>
    </lineage>
</organism>
<sequence length="148" mass="15843">ARESAVATREPARLCYRPSPMAARLRTPGSMAFLRSSLAAAASRRAATTSVLPLPSPSPPPSSRASFLPSTPDISLRSSPFSPLRHLTYQKPHGGLGMARRSSGVASSASFASDPFQLKSAREDIKELLSTKFCHPIMIRLGWHDAGT</sequence>
<name>A0A1D1XNB1_9ARAE</name>
<dbReference type="AlphaFoldDB" id="A0A1D1XNB1"/>
<dbReference type="GO" id="GO:0004601">
    <property type="term" value="F:peroxidase activity"/>
    <property type="evidence" value="ECO:0007669"/>
    <property type="project" value="UniProtKB-KW"/>
</dbReference>
<gene>
    <name evidence="2" type="primary">APXS_3</name>
    <name evidence="2" type="ORF">g.14406</name>
</gene>
<feature type="region of interest" description="Disordered" evidence="1">
    <location>
        <begin position="48"/>
        <end position="70"/>
    </location>
</feature>